<keyword evidence="1" id="KW-0175">Coiled coil</keyword>
<protein>
    <submittedName>
        <fullName evidence="3">YlbF family regulator</fullName>
    </submittedName>
</protein>
<dbReference type="InterPro" id="IPR052767">
    <property type="entry name" value="Bact_com_dev_regulator"/>
</dbReference>
<dbReference type="EMBL" id="JBHLWN010000046">
    <property type="protein sequence ID" value="MFC0213204.1"/>
    <property type="molecule type" value="Genomic_DNA"/>
</dbReference>
<feature type="compositionally biased region" description="Low complexity" evidence="2">
    <location>
        <begin position="136"/>
        <end position="148"/>
    </location>
</feature>
<proteinExistence type="predicted"/>
<dbReference type="Proteomes" id="UP001589776">
    <property type="component" value="Unassembled WGS sequence"/>
</dbReference>
<evidence type="ECO:0000313" key="4">
    <source>
        <dbReference type="Proteomes" id="UP001589776"/>
    </source>
</evidence>
<dbReference type="PANTHER" id="PTHR38448">
    <property type="entry name" value="REGULATORY PROTEIN YLBF-RELATED"/>
    <property type="match status" value="1"/>
</dbReference>
<accession>A0ABV6DKP7</accession>
<dbReference type="RefSeq" id="WP_377470474.1">
    <property type="nucleotide sequence ID" value="NZ_JBHLWN010000046.1"/>
</dbReference>
<dbReference type="InterPro" id="IPR023378">
    <property type="entry name" value="YheA/YmcA-like_dom_sf"/>
</dbReference>
<reference evidence="3 4" key="1">
    <citation type="submission" date="2024-09" db="EMBL/GenBank/DDBJ databases">
        <authorList>
            <person name="Sun Q."/>
            <person name="Mori K."/>
        </authorList>
    </citation>
    <scope>NUCLEOTIDE SEQUENCE [LARGE SCALE GENOMIC DNA]</scope>
    <source>
        <strain evidence="3 4">CCM 7759</strain>
    </source>
</reference>
<dbReference type="Pfam" id="PF06133">
    <property type="entry name" value="Com_YlbF"/>
    <property type="match status" value="1"/>
</dbReference>
<evidence type="ECO:0000256" key="1">
    <source>
        <dbReference type="SAM" id="Coils"/>
    </source>
</evidence>
<sequence length="148" mass="16762">MSIMEAQTLDMAAILMQAYDVGDLINRSQEAADYAYWKQAMEQDPEAQRFIRELAKTKELFEETQRFGHYHPNYHEALEKVRQAELRLQQIETVARFTEAEERLDNLLFSVSETIARSVSESIKVPSNKLEPEGHSCASGGSCSGNCG</sequence>
<comment type="caution">
    <text evidence="3">The sequence shown here is derived from an EMBL/GenBank/DDBJ whole genome shotgun (WGS) entry which is preliminary data.</text>
</comment>
<evidence type="ECO:0000313" key="3">
    <source>
        <dbReference type="EMBL" id="MFC0213204.1"/>
    </source>
</evidence>
<name>A0ABV6DKP7_9BACL</name>
<evidence type="ECO:0000256" key="2">
    <source>
        <dbReference type="SAM" id="MobiDB-lite"/>
    </source>
</evidence>
<feature type="region of interest" description="Disordered" evidence="2">
    <location>
        <begin position="127"/>
        <end position="148"/>
    </location>
</feature>
<dbReference type="InterPro" id="IPR010368">
    <property type="entry name" value="Com_YlbF"/>
</dbReference>
<organism evidence="3 4">
    <name type="scientific">Paenibacillus chartarius</name>
    <dbReference type="NCBI Taxonomy" id="747481"/>
    <lineage>
        <taxon>Bacteria</taxon>
        <taxon>Bacillati</taxon>
        <taxon>Bacillota</taxon>
        <taxon>Bacilli</taxon>
        <taxon>Bacillales</taxon>
        <taxon>Paenibacillaceae</taxon>
        <taxon>Paenibacillus</taxon>
    </lineage>
</organism>
<dbReference type="SUPFAM" id="SSF158622">
    <property type="entry name" value="YheA/YmcA-like"/>
    <property type="match status" value="1"/>
</dbReference>
<dbReference type="PANTHER" id="PTHR38448:SF2">
    <property type="entry name" value="REGULATORY PROTEIN YLBF"/>
    <property type="match status" value="1"/>
</dbReference>
<feature type="coiled-coil region" evidence="1">
    <location>
        <begin position="74"/>
        <end position="101"/>
    </location>
</feature>
<dbReference type="Gene3D" id="1.20.1500.10">
    <property type="entry name" value="YheA/YmcA-like"/>
    <property type="match status" value="1"/>
</dbReference>
<keyword evidence="4" id="KW-1185">Reference proteome</keyword>
<gene>
    <name evidence="3" type="ORF">ACFFK0_12180</name>
</gene>